<feature type="region of interest" description="Disordered" evidence="13">
    <location>
        <begin position="1027"/>
        <end position="1046"/>
    </location>
</feature>
<evidence type="ECO:0000256" key="5">
    <source>
        <dbReference type="ARBA" id="ARBA00022574"/>
    </source>
</evidence>
<evidence type="ECO:0000256" key="7">
    <source>
        <dbReference type="ARBA" id="ARBA00022737"/>
    </source>
</evidence>
<evidence type="ECO:0000256" key="2">
    <source>
        <dbReference type="ARBA" id="ARBA00004629"/>
    </source>
</evidence>
<dbReference type="EMBL" id="FR824176">
    <property type="protein sequence ID" value="CCA21704.1"/>
    <property type="molecule type" value="Genomic_DNA"/>
</dbReference>
<dbReference type="SUPFAM" id="SSF52058">
    <property type="entry name" value="L domain-like"/>
    <property type="match status" value="1"/>
</dbReference>
<evidence type="ECO:0000256" key="12">
    <source>
        <dbReference type="PROSITE-ProRule" id="PRU00221"/>
    </source>
</evidence>
<sequence length="1753" mass="201640">MPRSNSEAPHDTEGIDSDQSNLGSSIVEAYLVSGKGLRKFSLERLIGLQVVDISDNLIYDVSALNFAAKSLRFLDASKNLIHSLPPWNFWVEFEYLEAVLLSNNRLNGWEAISGLTALCSQSKNKNLVRLRWLEVDENPLMHQTISRQFIVSELYTLYALNGFVVGDLDRLNKEEINIARLPATSLSLSISYLYHELRQAITAGEFDLAIIHLIQNKLQRESKRNSPSIIIQRAFRCFTFLRSVSKYVDHMRNRAICVQRYTRGFLLRHKLKSDLEHIVSTTHRHPELLHSRWSGGTFDIYIARCGFRKIVPNLRNWCRRAHIERRTKAMVAIQNWCARWYKRYHVDADENLDAYDGNLLIYYPLQVHAEVVNIAMIASRRDPILKRLEEEERNAYMSRRFLSSNIRVLRNSMPCKRKDAYRRGRTWNSYAPLLRKFHADGPLVSEILQQEMKIAQLDSELVRIITREQKKDKEEISENESQELNLHAKQQEVRAQNYLQMVINKMMCLSKGIQDTSIRAATSSTQSTEMDGVCIGSQKELLRSSILNGSSSRYPKLQIFIAWNEEMYKSMVESFRARILMTRSRNKAALLPSKSVQCHCAASAIQAGWKAFVSFRGCQLKQRMKSTYFIQKWWKYQVGLKRRLFYVRDCILLYHSIQSRHLYLEASLFSSLVDYRAWNRIESVQAKYPPKSVAYTPLKEENVLLRNCPTNFELSQQSNCRIRTSLPTSLTSDWHQDAEAIEASNIPEILTAHVRAVRVNLRQEVSQEICFLHEVEDFEQDNSSPEFDAHHLSTLTLSEQLSYVSSEAMRLAAHLMLQRHLVLDYKVSPPSNTPFSFVRLTFKSTQEARHRALLLLAETYNFSQRRYARLYSIITLVVHAVVQESSHVSQASHSVELCRALNRLVPIVFPSKWWLDIHPKITQSLRPLSGDLYHRNLPLESNIKRQLKRLYRTRSLHRAPSEKELTCPTPQATSQDNVHVIESIGLPLTNQTSKEESRVNDKQRGTCTPMIKSRSRHEILCSKIKSQSPECDQRPIRPRGETDRKAHMMSTFREERERAMIALIADQTIIQSEKVAEAAATKLEMQTKLQKAVFVRQQERLIACDRIEHHKNEVQCTKLMQHFESTFTSQIGAVSRISTQQKKKERIQKENESRAALKVQLSQQKSLQDSRRRDAIDHVLMQKRIKRGATNKDYIYPYRLNISDGLQENFDREKTEASMASFDPDIWARYLLRELYDLGYNTAALALEKEACVSVDSEAMSQIRTSLHNFKWDQALHSLDSLRMRDPAALQEAKRTIAIGKYLYFLSKQESLQEAVIALHNDIVPLYSNTADQDELQTLAMLLLCADCEKAVKMTWFDDTWSEKVGKIQPDQIIQKLEKLVGPQETIVGGSLRQCATQPEEGVAKPKKRTFLKYECVQVLMEHTDEVWNLVCSNNAQFLATSSKDGSILVWDMTRLKDASRYVEGLAIVQRMRDPDGATEHLAWSPADTYIVSCGSNNSAIHVWNVKTGIADYIFKHTKLSASSTAWLSDEKVFLTDSADKSLVLWNLKEGDIRKWSEHVILDMQVHRTAEGARLYALTGNTACSKDLEEPSLTHQYNIKSYDCTLLLSASWNSLSSNVVEETILESKEPISSFSLSSDGKYLLVNYIMRQTLEIIRIEDRTSHGPSYHGFKEARYMVFSCFASIQGEEFDSLVVSGSEDGNILCWDRDSAELLCTLEGHTQTVNKVVFHPMWKNVLASASDDETVRLWKMHA</sequence>
<evidence type="ECO:0000256" key="6">
    <source>
        <dbReference type="ARBA" id="ARBA00022705"/>
    </source>
</evidence>
<feature type="repeat" description="WD" evidence="12">
    <location>
        <begin position="1717"/>
        <end position="1753"/>
    </location>
</feature>
<evidence type="ECO:0000256" key="13">
    <source>
        <dbReference type="SAM" id="MobiDB-lite"/>
    </source>
</evidence>
<dbReference type="InterPro" id="IPR015943">
    <property type="entry name" value="WD40/YVTN_repeat-like_dom_sf"/>
</dbReference>
<protein>
    <recommendedName>
        <fullName evidence="4">Leucine-rich repeat and WD repeat-containing protein 1</fullName>
    </recommendedName>
    <alternativeName>
        <fullName evidence="11">Origin recognition complex-associated protein</fullName>
    </alternativeName>
</protein>
<evidence type="ECO:0000313" key="14">
    <source>
        <dbReference type="EMBL" id="CCA21704.1"/>
    </source>
</evidence>
<keyword evidence="10" id="KW-0137">Centromere</keyword>
<evidence type="ECO:0000256" key="11">
    <source>
        <dbReference type="ARBA" id="ARBA00033046"/>
    </source>
</evidence>
<evidence type="ECO:0000256" key="10">
    <source>
        <dbReference type="ARBA" id="ARBA00023328"/>
    </source>
</evidence>
<evidence type="ECO:0000313" key="15">
    <source>
        <dbReference type="EMBL" id="CCA21873.1"/>
    </source>
</evidence>
<keyword evidence="8" id="KW-0995">Kinetochore</keyword>
<dbReference type="Pfam" id="PF00400">
    <property type="entry name" value="WD40"/>
    <property type="match status" value="3"/>
</dbReference>
<dbReference type="GO" id="GO:0006260">
    <property type="term" value="P:DNA replication"/>
    <property type="evidence" value="ECO:0007669"/>
    <property type="project" value="UniProtKB-KW"/>
</dbReference>
<comment type="similarity">
    <text evidence="3">Belongs to the LRWD1 family.</text>
</comment>
<comment type="subcellular location">
    <subcellularLocation>
        <location evidence="2">Chromosome</location>
        <location evidence="2">Centromere</location>
        <location evidence="2">Kinetochore</location>
    </subcellularLocation>
    <subcellularLocation>
        <location evidence="1">Chromosome</location>
        <location evidence="1">Telomere</location>
    </subcellularLocation>
</comment>
<reference evidence="14" key="2">
    <citation type="submission" date="2011-02" db="EMBL/GenBank/DDBJ databases">
        <authorList>
            <person name="MacLean D."/>
        </authorList>
    </citation>
    <scope>NUCLEOTIDE SEQUENCE</scope>
</reference>
<feature type="region of interest" description="Disordered" evidence="13">
    <location>
        <begin position="1"/>
        <end position="20"/>
    </location>
</feature>
<dbReference type="PROSITE" id="PS50096">
    <property type="entry name" value="IQ"/>
    <property type="match status" value="1"/>
</dbReference>
<evidence type="ECO:0000256" key="8">
    <source>
        <dbReference type="ARBA" id="ARBA00022838"/>
    </source>
</evidence>
<evidence type="ECO:0000256" key="9">
    <source>
        <dbReference type="ARBA" id="ARBA00022895"/>
    </source>
</evidence>
<proteinExistence type="inferred from homology"/>
<accession>F0WKA0</accession>
<feature type="repeat" description="WD" evidence="12">
    <location>
        <begin position="1420"/>
        <end position="1461"/>
    </location>
</feature>
<evidence type="ECO:0000256" key="3">
    <source>
        <dbReference type="ARBA" id="ARBA00007545"/>
    </source>
</evidence>
<keyword evidence="9" id="KW-0158">Chromosome</keyword>
<dbReference type="PROSITE" id="PS00678">
    <property type="entry name" value="WD_REPEATS_1"/>
    <property type="match status" value="1"/>
</dbReference>
<dbReference type="InterPro" id="IPR001611">
    <property type="entry name" value="Leu-rich_rpt"/>
</dbReference>
<dbReference type="PROSITE" id="PS50294">
    <property type="entry name" value="WD_REPEATS_REGION"/>
    <property type="match status" value="2"/>
</dbReference>
<name>F0WKA0_9STRA</name>
<reference evidence="14" key="1">
    <citation type="journal article" date="2011" name="PLoS Biol.">
        <title>Gene gain and loss during evolution of obligate parasitism in the white rust pathogen of Arabidopsis thaliana.</title>
        <authorList>
            <person name="Kemen E."/>
            <person name="Gardiner A."/>
            <person name="Schultz-Larsen T."/>
            <person name="Kemen A.C."/>
            <person name="Balmuth A.L."/>
            <person name="Robert-Seilaniantz A."/>
            <person name="Bailey K."/>
            <person name="Holub E."/>
            <person name="Studholme D.J."/>
            <person name="Maclean D."/>
            <person name="Jones J.D."/>
        </authorList>
    </citation>
    <scope>NUCLEOTIDE SEQUENCE</scope>
</reference>
<dbReference type="InterPro" id="IPR051350">
    <property type="entry name" value="WD_repeat-ST_regulator"/>
</dbReference>
<dbReference type="InterPro" id="IPR036322">
    <property type="entry name" value="WD40_repeat_dom_sf"/>
</dbReference>
<evidence type="ECO:0000256" key="1">
    <source>
        <dbReference type="ARBA" id="ARBA00004574"/>
    </source>
</evidence>
<dbReference type="PROSITE" id="PS51450">
    <property type="entry name" value="LRR"/>
    <property type="match status" value="1"/>
</dbReference>
<dbReference type="GO" id="GO:0000776">
    <property type="term" value="C:kinetochore"/>
    <property type="evidence" value="ECO:0007669"/>
    <property type="project" value="UniProtKB-KW"/>
</dbReference>
<evidence type="ECO:0000256" key="4">
    <source>
        <dbReference type="ARBA" id="ARBA00015536"/>
    </source>
</evidence>
<dbReference type="Gene3D" id="3.80.10.10">
    <property type="entry name" value="Ribonuclease Inhibitor"/>
    <property type="match status" value="1"/>
</dbReference>
<gene>
    <name evidence="14" type="primary">AlNc14C131G6953</name>
    <name evidence="15" type="synonym">AlNc14C136G7106</name>
    <name evidence="14" type="ORF">ALNC14_078470</name>
    <name evidence="15" type="ORF">ALNC14_080160</name>
</gene>
<keyword evidence="5 12" id="KW-0853">WD repeat</keyword>
<dbReference type="InterPro" id="IPR001680">
    <property type="entry name" value="WD40_rpt"/>
</dbReference>
<dbReference type="PROSITE" id="PS50082">
    <property type="entry name" value="WD_REPEATS_2"/>
    <property type="match status" value="2"/>
</dbReference>
<keyword evidence="6" id="KW-0235">DNA replication</keyword>
<keyword evidence="9" id="KW-0779">Telomere</keyword>
<dbReference type="SUPFAM" id="SSF50978">
    <property type="entry name" value="WD40 repeat-like"/>
    <property type="match status" value="1"/>
</dbReference>
<dbReference type="EMBL" id="FR824181">
    <property type="protein sequence ID" value="CCA21873.1"/>
    <property type="molecule type" value="Genomic_DNA"/>
</dbReference>
<dbReference type="GO" id="GO:0000781">
    <property type="term" value="C:chromosome, telomeric region"/>
    <property type="evidence" value="ECO:0007669"/>
    <property type="project" value="UniProtKB-SubCell"/>
</dbReference>
<dbReference type="PANTHER" id="PTHR22838">
    <property type="entry name" value="WD REPEAT PROTEIN 26-RELATED"/>
    <property type="match status" value="1"/>
</dbReference>
<keyword evidence="7" id="KW-0677">Repeat</keyword>
<dbReference type="InterPro" id="IPR019775">
    <property type="entry name" value="WD40_repeat_CS"/>
</dbReference>
<organism evidence="14">
    <name type="scientific">Albugo laibachii Nc14</name>
    <dbReference type="NCBI Taxonomy" id="890382"/>
    <lineage>
        <taxon>Eukaryota</taxon>
        <taxon>Sar</taxon>
        <taxon>Stramenopiles</taxon>
        <taxon>Oomycota</taxon>
        <taxon>Peronosporomycetes</taxon>
        <taxon>Albuginales</taxon>
        <taxon>Albuginaceae</taxon>
        <taxon>Albugo</taxon>
    </lineage>
</organism>
<dbReference type="SMART" id="SM00320">
    <property type="entry name" value="WD40"/>
    <property type="match status" value="5"/>
</dbReference>
<dbReference type="Gene3D" id="2.130.10.10">
    <property type="entry name" value="YVTN repeat-like/Quinoprotein amine dehydrogenase"/>
    <property type="match status" value="2"/>
</dbReference>
<feature type="compositionally biased region" description="Basic and acidic residues" evidence="13">
    <location>
        <begin position="1031"/>
        <end position="1046"/>
    </location>
</feature>
<dbReference type="InterPro" id="IPR032675">
    <property type="entry name" value="LRR_dom_sf"/>
</dbReference>
<dbReference type="PANTHER" id="PTHR22838:SF0">
    <property type="entry name" value="WD REPEAT-CONTAINING PROTEIN 26"/>
    <property type="match status" value="1"/>
</dbReference>
<dbReference type="HOGENOM" id="CLU_239337_0_0_1"/>